<name>A0A9Q3W702_9GAMM</name>
<feature type="coiled-coil region" evidence="1">
    <location>
        <begin position="151"/>
        <end position="178"/>
    </location>
</feature>
<keyword evidence="1" id="KW-0175">Coiled coil</keyword>
<evidence type="ECO:0000313" key="2">
    <source>
        <dbReference type="EMBL" id="MCE7508977.1"/>
    </source>
</evidence>
<gene>
    <name evidence="2" type="ORF">LZG35_10040</name>
</gene>
<proteinExistence type="predicted"/>
<keyword evidence="3" id="KW-1185">Reference proteome</keyword>
<dbReference type="InterPro" id="IPR016181">
    <property type="entry name" value="Acyl_CoA_acyltransferase"/>
</dbReference>
<organism evidence="2 3">
    <name type="scientific">Alloalcanivorax xenomutans</name>
    <dbReference type="NCBI Taxonomy" id="1094342"/>
    <lineage>
        <taxon>Bacteria</taxon>
        <taxon>Pseudomonadati</taxon>
        <taxon>Pseudomonadota</taxon>
        <taxon>Gammaproteobacteria</taxon>
        <taxon>Oceanospirillales</taxon>
        <taxon>Alcanivoracaceae</taxon>
        <taxon>Alloalcanivorax</taxon>
    </lineage>
</organism>
<dbReference type="AlphaFoldDB" id="A0A9Q3W702"/>
<evidence type="ECO:0000313" key="3">
    <source>
        <dbReference type="Proteomes" id="UP001107961"/>
    </source>
</evidence>
<sequence length="346" mass="40387">MRYPFLSDSFFQALARSGATGEDAGWLPRHVQLDGGFLPLFERRDSRGEYVFDYVWADAYERYGYRYYPKLVSAIPYTPVVGPRWRGDIDAGRMWRAVRERMAETGASGWHLLFPDRASRMALAELPLVERQACHFRWFNHGYADFGDFLARFQSRKRKNLRREREKVTAQEVQVERRLGSTLSEAEWAHFYQCYASTYLKRGQWPYLTESFFTDLAASQGDQIMVALARHRDDTVAAALYLFDDQALYGRYWGCLREFDALHFELCYYQGIEFAIEQGLAEFDPGVQGEHKLLRGFEPVITYSLHWLAEPEFQRAVADFCAREARHVSGYREEALTLLPFRSDLS</sequence>
<dbReference type="PANTHER" id="PTHR47017">
    <property type="entry name" value="ACYL-COA"/>
    <property type="match status" value="1"/>
</dbReference>
<dbReference type="PANTHER" id="PTHR47017:SF1">
    <property type="entry name" value="ACYL-COA"/>
    <property type="match status" value="1"/>
</dbReference>
<reference evidence="2" key="1">
    <citation type="submission" date="2022-01" db="EMBL/GenBank/DDBJ databases">
        <authorList>
            <person name="Karlyshev A.V."/>
            <person name="Jaspars M."/>
        </authorList>
    </citation>
    <scope>NUCLEOTIDE SEQUENCE</scope>
    <source>
        <strain evidence="2">AGSA3-2</strain>
    </source>
</reference>
<protein>
    <submittedName>
        <fullName evidence="2">GNAT family N-acetyltransferase</fullName>
    </submittedName>
</protein>
<dbReference type="Proteomes" id="UP001107961">
    <property type="component" value="Unassembled WGS sequence"/>
</dbReference>
<dbReference type="EMBL" id="JAJVKT010000010">
    <property type="protein sequence ID" value="MCE7508977.1"/>
    <property type="molecule type" value="Genomic_DNA"/>
</dbReference>
<dbReference type="InterPro" id="IPR007434">
    <property type="entry name" value="FemAB-like"/>
</dbReference>
<dbReference type="Gene3D" id="3.40.630.30">
    <property type="match status" value="1"/>
</dbReference>
<accession>A0A9Q3W702</accession>
<dbReference type="SUPFAM" id="SSF55729">
    <property type="entry name" value="Acyl-CoA N-acyltransferases (Nat)"/>
    <property type="match status" value="1"/>
</dbReference>
<comment type="caution">
    <text evidence="2">The sequence shown here is derived from an EMBL/GenBank/DDBJ whole genome shotgun (WGS) entry which is preliminary data.</text>
</comment>
<dbReference type="Pfam" id="PF04339">
    <property type="entry name" value="FemAB_like"/>
    <property type="match status" value="1"/>
</dbReference>
<dbReference type="RefSeq" id="WP_233916937.1">
    <property type="nucleotide sequence ID" value="NZ_JAJVKS010000002.1"/>
</dbReference>
<evidence type="ECO:0000256" key="1">
    <source>
        <dbReference type="SAM" id="Coils"/>
    </source>
</evidence>